<accession>A0A7Z7FDK3</accession>
<reference evidence="2 3" key="1">
    <citation type="submission" date="2016-10" db="EMBL/GenBank/DDBJ databases">
        <authorList>
            <person name="Varghese N."/>
            <person name="Submissions S."/>
        </authorList>
    </citation>
    <scope>NUCLEOTIDE SEQUENCE [LARGE SCALE GENOMIC DNA]</scope>
    <source>
        <strain evidence="2 3">PL 12/M</strain>
    </source>
</reference>
<dbReference type="PANTHER" id="PTHR10900">
    <property type="entry name" value="PERIOSTIN-RELATED"/>
    <property type="match status" value="1"/>
</dbReference>
<dbReference type="FunFam" id="2.30.180.10:FF:000032">
    <property type="entry name" value="Fasciclin domain-containing protein, putative"/>
    <property type="match status" value="1"/>
</dbReference>
<dbReference type="SMART" id="SM00554">
    <property type="entry name" value="FAS1"/>
    <property type="match status" value="1"/>
</dbReference>
<dbReference type="Proteomes" id="UP000199259">
    <property type="component" value="Unassembled WGS sequence"/>
</dbReference>
<dbReference type="EMBL" id="FNCA01000002">
    <property type="protein sequence ID" value="SDF44864.1"/>
    <property type="molecule type" value="Genomic_DNA"/>
</dbReference>
<keyword evidence="3" id="KW-1185">Reference proteome</keyword>
<name>A0A7Z7FDK3_9EURY</name>
<dbReference type="Pfam" id="PF02469">
    <property type="entry name" value="Fasciclin"/>
    <property type="match status" value="1"/>
</dbReference>
<feature type="domain" description="FAS1" evidence="1">
    <location>
        <begin position="4"/>
        <end position="133"/>
    </location>
</feature>
<evidence type="ECO:0000259" key="1">
    <source>
        <dbReference type="PROSITE" id="PS50213"/>
    </source>
</evidence>
<dbReference type="SUPFAM" id="SSF82153">
    <property type="entry name" value="FAS1 domain"/>
    <property type="match status" value="1"/>
</dbReference>
<dbReference type="AlphaFoldDB" id="A0A7Z7FDK3"/>
<dbReference type="RefSeq" id="WP_091708519.1">
    <property type="nucleotide sequence ID" value="NZ_FNCA01000002.1"/>
</dbReference>
<dbReference type="PROSITE" id="PS50213">
    <property type="entry name" value="FAS1"/>
    <property type="match status" value="1"/>
</dbReference>
<organism evidence="2 3">
    <name type="scientific">Methanolobus vulcani</name>
    <dbReference type="NCBI Taxonomy" id="38026"/>
    <lineage>
        <taxon>Archaea</taxon>
        <taxon>Methanobacteriati</taxon>
        <taxon>Methanobacteriota</taxon>
        <taxon>Stenosarchaea group</taxon>
        <taxon>Methanomicrobia</taxon>
        <taxon>Methanosarcinales</taxon>
        <taxon>Methanosarcinaceae</taxon>
        <taxon>Methanolobus</taxon>
    </lineage>
</organism>
<proteinExistence type="predicted"/>
<protein>
    <submittedName>
        <fullName evidence="2">Uncaracterized surface protein containing fasciclin (FAS1) repeats</fullName>
    </submittedName>
</protein>
<evidence type="ECO:0000313" key="2">
    <source>
        <dbReference type="EMBL" id="SDF44864.1"/>
    </source>
</evidence>
<sequence length="135" mass="14824">MTELKNLIATAKEKGSFPTLMKAAEKLKLVSKYSNEGPFTIFAPVESAFEPIPDDVIDESFDDHGYLLGIINYHIVEGKYTTEDLAGLTELETISGNKLRITNNNGIKIDTANIIEADIECSNGIIHAIDEILIP</sequence>
<dbReference type="OrthoDB" id="105895at2157"/>
<dbReference type="InterPro" id="IPR036378">
    <property type="entry name" value="FAS1_dom_sf"/>
</dbReference>
<dbReference type="InterPro" id="IPR000782">
    <property type="entry name" value="FAS1_domain"/>
</dbReference>
<comment type="caution">
    <text evidence="2">The sequence shown here is derived from an EMBL/GenBank/DDBJ whole genome shotgun (WGS) entry which is preliminary data.</text>
</comment>
<dbReference type="InterPro" id="IPR050904">
    <property type="entry name" value="Adhesion/Biosynth-related"/>
</dbReference>
<dbReference type="PANTHER" id="PTHR10900:SF77">
    <property type="entry name" value="FI19380P1"/>
    <property type="match status" value="1"/>
</dbReference>
<dbReference type="Gene3D" id="2.30.180.10">
    <property type="entry name" value="FAS1 domain"/>
    <property type="match status" value="1"/>
</dbReference>
<gene>
    <name evidence="2" type="ORF">SAMN04488589_0555</name>
</gene>
<evidence type="ECO:0000313" key="3">
    <source>
        <dbReference type="Proteomes" id="UP000199259"/>
    </source>
</evidence>